<keyword evidence="5 7" id="KW-1133">Transmembrane helix</keyword>
<organism evidence="9 10">
    <name type="scientific">Amphibacillus marinus</name>
    <dbReference type="NCBI Taxonomy" id="872970"/>
    <lineage>
        <taxon>Bacteria</taxon>
        <taxon>Bacillati</taxon>
        <taxon>Bacillota</taxon>
        <taxon>Bacilli</taxon>
        <taxon>Bacillales</taxon>
        <taxon>Bacillaceae</taxon>
        <taxon>Amphibacillus</taxon>
    </lineage>
</organism>
<dbReference type="InterPro" id="IPR050189">
    <property type="entry name" value="MFS_Efflux_Transporters"/>
</dbReference>
<evidence type="ECO:0000256" key="3">
    <source>
        <dbReference type="ARBA" id="ARBA00022475"/>
    </source>
</evidence>
<feature type="transmembrane region" description="Helical" evidence="7">
    <location>
        <begin position="291"/>
        <end position="313"/>
    </location>
</feature>
<dbReference type="PROSITE" id="PS50850">
    <property type="entry name" value="MFS"/>
    <property type="match status" value="1"/>
</dbReference>
<feature type="transmembrane region" description="Helical" evidence="7">
    <location>
        <begin position="45"/>
        <end position="65"/>
    </location>
</feature>
<dbReference type="SUPFAM" id="SSF103473">
    <property type="entry name" value="MFS general substrate transporter"/>
    <property type="match status" value="1"/>
</dbReference>
<dbReference type="GO" id="GO:0022857">
    <property type="term" value="F:transmembrane transporter activity"/>
    <property type="evidence" value="ECO:0007669"/>
    <property type="project" value="InterPro"/>
</dbReference>
<keyword evidence="6 7" id="KW-0472">Membrane</keyword>
<dbReference type="STRING" id="872970.SAMN04488134_11242"/>
<evidence type="ECO:0000256" key="4">
    <source>
        <dbReference type="ARBA" id="ARBA00022692"/>
    </source>
</evidence>
<evidence type="ECO:0000313" key="9">
    <source>
        <dbReference type="EMBL" id="SEO75049.1"/>
    </source>
</evidence>
<evidence type="ECO:0000259" key="8">
    <source>
        <dbReference type="PROSITE" id="PS50850"/>
    </source>
</evidence>
<feature type="transmembrane region" description="Helical" evidence="7">
    <location>
        <begin position="159"/>
        <end position="179"/>
    </location>
</feature>
<keyword evidence="2" id="KW-0813">Transport</keyword>
<dbReference type="InterPro" id="IPR036259">
    <property type="entry name" value="MFS_trans_sf"/>
</dbReference>
<keyword evidence="3" id="KW-1003">Cell membrane</keyword>
<protein>
    <submittedName>
        <fullName evidence="9">Predicted arabinose efflux permease, MFS family</fullName>
    </submittedName>
</protein>
<feature type="transmembrane region" description="Helical" evidence="7">
    <location>
        <begin position="133"/>
        <end position="153"/>
    </location>
</feature>
<dbReference type="InterPro" id="IPR011701">
    <property type="entry name" value="MFS"/>
</dbReference>
<keyword evidence="10" id="KW-1185">Reference proteome</keyword>
<feature type="transmembrane region" description="Helical" evidence="7">
    <location>
        <begin position="351"/>
        <end position="369"/>
    </location>
</feature>
<accession>A0A1H8S7N3</accession>
<dbReference type="AlphaFoldDB" id="A0A1H8S7N3"/>
<feature type="transmembrane region" description="Helical" evidence="7">
    <location>
        <begin position="264"/>
        <end position="285"/>
    </location>
</feature>
<dbReference type="Pfam" id="PF07690">
    <property type="entry name" value="MFS_1"/>
    <property type="match status" value="1"/>
</dbReference>
<dbReference type="Gene3D" id="1.20.1250.20">
    <property type="entry name" value="MFS general substrate transporter like domains"/>
    <property type="match status" value="1"/>
</dbReference>
<proteinExistence type="predicted"/>
<dbReference type="EMBL" id="FODJ01000012">
    <property type="protein sequence ID" value="SEO75049.1"/>
    <property type="molecule type" value="Genomic_DNA"/>
</dbReference>
<feature type="domain" description="Major facilitator superfamily (MFS) profile" evidence="8">
    <location>
        <begin position="5"/>
        <end position="373"/>
    </location>
</feature>
<evidence type="ECO:0000256" key="2">
    <source>
        <dbReference type="ARBA" id="ARBA00022448"/>
    </source>
</evidence>
<dbReference type="GO" id="GO:0005886">
    <property type="term" value="C:plasma membrane"/>
    <property type="evidence" value="ECO:0007669"/>
    <property type="project" value="UniProtKB-SubCell"/>
</dbReference>
<comment type="subcellular location">
    <subcellularLocation>
        <location evidence="1">Cell membrane</location>
        <topology evidence="1">Multi-pass membrane protein</topology>
    </subcellularLocation>
</comment>
<feature type="transmembrane region" description="Helical" evidence="7">
    <location>
        <begin position="320"/>
        <end position="345"/>
    </location>
</feature>
<feature type="transmembrane region" description="Helical" evidence="7">
    <location>
        <begin position="72"/>
        <end position="89"/>
    </location>
</feature>
<evidence type="ECO:0000256" key="6">
    <source>
        <dbReference type="ARBA" id="ARBA00023136"/>
    </source>
</evidence>
<dbReference type="OrthoDB" id="2957247at2"/>
<sequence>MHAKKLITAGLPMIAVTYGLARFSYGLMLPYLIETLALTPATSGFISALSYLAYCVAIIIAMICSDRLPPRAFLILAGLAATVGLSIIAMSNHAIMLGSGLFIAGLSTGFASPPYASIVSTQIEVNLQNQTNAWINSGTSIGTAVTGAIALIMSSNWRGTYVIFTGIALLVLIVNHQLLPKQATQSKKRARLTKNEWSKSLPLISAAFLIGVSCSAYWTFSRDFLLNLANIPLFLADWFWVIIGLAGLLGGLAGSFINKYGVRAAYTLSTLILSASSLIIGLYSAQTLTWLISPFMFGSAYIFMTGVLIVWGISVCRNNVALGLGLPFLMLALGQAIGAALSGIIAGFSSFSTLFIVSAIIGCLTLIFAPRSA</sequence>
<feature type="transmembrane region" description="Helical" evidence="7">
    <location>
        <begin position="95"/>
        <end position="112"/>
    </location>
</feature>
<dbReference type="InterPro" id="IPR020846">
    <property type="entry name" value="MFS_dom"/>
</dbReference>
<reference evidence="9 10" key="1">
    <citation type="submission" date="2016-10" db="EMBL/GenBank/DDBJ databases">
        <authorList>
            <person name="de Groot N.N."/>
        </authorList>
    </citation>
    <scope>NUCLEOTIDE SEQUENCE [LARGE SCALE GENOMIC DNA]</scope>
    <source>
        <strain evidence="9 10">CGMCC 1.10434</strain>
    </source>
</reference>
<gene>
    <name evidence="9" type="ORF">SAMN04488134_11242</name>
</gene>
<evidence type="ECO:0000256" key="5">
    <source>
        <dbReference type="ARBA" id="ARBA00022989"/>
    </source>
</evidence>
<evidence type="ECO:0000313" key="10">
    <source>
        <dbReference type="Proteomes" id="UP000199300"/>
    </source>
</evidence>
<feature type="transmembrane region" description="Helical" evidence="7">
    <location>
        <begin position="200"/>
        <end position="218"/>
    </location>
</feature>
<keyword evidence="4 7" id="KW-0812">Transmembrane</keyword>
<evidence type="ECO:0000256" key="1">
    <source>
        <dbReference type="ARBA" id="ARBA00004651"/>
    </source>
</evidence>
<name>A0A1H8S7N3_9BACI</name>
<dbReference type="PANTHER" id="PTHR43124">
    <property type="entry name" value="PURINE EFFLUX PUMP PBUE"/>
    <property type="match status" value="1"/>
</dbReference>
<dbReference type="Proteomes" id="UP000199300">
    <property type="component" value="Unassembled WGS sequence"/>
</dbReference>
<evidence type="ECO:0000256" key="7">
    <source>
        <dbReference type="SAM" id="Phobius"/>
    </source>
</evidence>
<dbReference type="RefSeq" id="WP_091499681.1">
    <property type="nucleotide sequence ID" value="NZ_FODJ01000012.1"/>
</dbReference>
<dbReference type="PANTHER" id="PTHR43124:SF3">
    <property type="entry name" value="CHLORAMPHENICOL EFFLUX PUMP RV0191"/>
    <property type="match status" value="1"/>
</dbReference>
<feature type="transmembrane region" description="Helical" evidence="7">
    <location>
        <begin position="238"/>
        <end position="257"/>
    </location>
</feature>